<feature type="compositionally biased region" description="Low complexity" evidence="1">
    <location>
        <begin position="96"/>
        <end position="112"/>
    </location>
</feature>
<feature type="compositionally biased region" description="Basic and acidic residues" evidence="1">
    <location>
        <begin position="9"/>
        <end position="21"/>
    </location>
</feature>
<reference evidence="2" key="2">
    <citation type="submission" date="2017-10" db="EMBL/GenBank/DDBJ databases">
        <title>Ladona fulva Genome sequencing and assembly.</title>
        <authorList>
            <person name="Murali S."/>
            <person name="Richards S."/>
            <person name="Bandaranaike D."/>
            <person name="Bellair M."/>
            <person name="Blankenburg K."/>
            <person name="Chao H."/>
            <person name="Dinh H."/>
            <person name="Doddapaneni H."/>
            <person name="Dugan-Rocha S."/>
            <person name="Elkadiri S."/>
            <person name="Gnanaolivu R."/>
            <person name="Hernandez B."/>
            <person name="Skinner E."/>
            <person name="Javaid M."/>
            <person name="Lee S."/>
            <person name="Li M."/>
            <person name="Ming W."/>
            <person name="Munidasa M."/>
            <person name="Muniz J."/>
            <person name="Nguyen L."/>
            <person name="Hughes D."/>
            <person name="Osuji N."/>
            <person name="Pu L.-L."/>
            <person name="Puazo M."/>
            <person name="Qu C."/>
            <person name="Quiroz J."/>
            <person name="Raj R."/>
            <person name="Weissenberger G."/>
            <person name="Xin Y."/>
            <person name="Zou X."/>
            <person name="Han Y."/>
            <person name="Worley K."/>
            <person name="Muzny D."/>
            <person name="Gibbs R."/>
        </authorList>
    </citation>
    <scope>NUCLEOTIDE SEQUENCE</scope>
    <source>
        <strain evidence="2">Sampled in the wild</strain>
    </source>
</reference>
<dbReference type="AlphaFoldDB" id="A0A8K0KIN0"/>
<feature type="compositionally biased region" description="Low complexity" evidence="1">
    <location>
        <begin position="62"/>
        <end position="74"/>
    </location>
</feature>
<evidence type="ECO:0000313" key="3">
    <source>
        <dbReference type="Proteomes" id="UP000792457"/>
    </source>
</evidence>
<feature type="compositionally biased region" description="Polar residues" evidence="1">
    <location>
        <begin position="115"/>
        <end position="132"/>
    </location>
</feature>
<gene>
    <name evidence="2" type="ORF">J437_LFUL017910</name>
</gene>
<dbReference type="Proteomes" id="UP000792457">
    <property type="component" value="Unassembled WGS sequence"/>
</dbReference>
<organism evidence="2 3">
    <name type="scientific">Ladona fulva</name>
    <name type="common">Scarce chaser dragonfly</name>
    <name type="synonym">Libellula fulva</name>
    <dbReference type="NCBI Taxonomy" id="123851"/>
    <lineage>
        <taxon>Eukaryota</taxon>
        <taxon>Metazoa</taxon>
        <taxon>Ecdysozoa</taxon>
        <taxon>Arthropoda</taxon>
        <taxon>Hexapoda</taxon>
        <taxon>Insecta</taxon>
        <taxon>Pterygota</taxon>
        <taxon>Palaeoptera</taxon>
        <taxon>Odonata</taxon>
        <taxon>Epiprocta</taxon>
        <taxon>Anisoptera</taxon>
        <taxon>Libelluloidea</taxon>
        <taxon>Libellulidae</taxon>
        <taxon>Ladona</taxon>
    </lineage>
</organism>
<feature type="region of interest" description="Disordered" evidence="1">
    <location>
        <begin position="59"/>
        <end position="139"/>
    </location>
</feature>
<protein>
    <submittedName>
        <fullName evidence="2">Uncharacterized protein</fullName>
    </submittedName>
</protein>
<feature type="region of interest" description="Disordered" evidence="1">
    <location>
        <begin position="1"/>
        <end position="23"/>
    </location>
</feature>
<proteinExistence type="predicted"/>
<reference evidence="2" key="1">
    <citation type="submission" date="2013-04" db="EMBL/GenBank/DDBJ databases">
        <authorList>
            <person name="Qu J."/>
            <person name="Murali S.C."/>
            <person name="Bandaranaike D."/>
            <person name="Bellair M."/>
            <person name="Blankenburg K."/>
            <person name="Chao H."/>
            <person name="Dinh H."/>
            <person name="Doddapaneni H."/>
            <person name="Downs B."/>
            <person name="Dugan-Rocha S."/>
            <person name="Elkadiri S."/>
            <person name="Gnanaolivu R.D."/>
            <person name="Hernandez B."/>
            <person name="Javaid M."/>
            <person name="Jayaseelan J.C."/>
            <person name="Lee S."/>
            <person name="Li M."/>
            <person name="Ming W."/>
            <person name="Munidasa M."/>
            <person name="Muniz J."/>
            <person name="Nguyen L."/>
            <person name="Ongeri F."/>
            <person name="Osuji N."/>
            <person name="Pu L.-L."/>
            <person name="Puazo M."/>
            <person name="Qu C."/>
            <person name="Quiroz J."/>
            <person name="Raj R."/>
            <person name="Weissenberger G."/>
            <person name="Xin Y."/>
            <person name="Zou X."/>
            <person name="Han Y."/>
            <person name="Richards S."/>
            <person name="Worley K."/>
            <person name="Muzny D."/>
            <person name="Gibbs R."/>
        </authorList>
    </citation>
    <scope>NUCLEOTIDE SEQUENCE</scope>
    <source>
        <strain evidence="2">Sampled in the wild</strain>
    </source>
</reference>
<name>A0A8K0KIN0_LADFU</name>
<accession>A0A8K0KIN0</accession>
<keyword evidence="3" id="KW-1185">Reference proteome</keyword>
<sequence>MVSSCRGTDMCRVEKRDKTETKPSVLQDYNINMGEVVKNPKTPGTKDFRSVWSPLLVHLGSDSRSSSTSHPGSSVREPCWWTTNSPLLPTPPPPGDNLNQPHPLSFPLLPLPKRNPSTHPLTSNSRPTQQPGSHDRASP</sequence>
<comment type="caution">
    <text evidence="2">The sequence shown here is derived from an EMBL/GenBank/DDBJ whole genome shotgun (WGS) entry which is preliminary data.</text>
</comment>
<evidence type="ECO:0000256" key="1">
    <source>
        <dbReference type="SAM" id="MobiDB-lite"/>
    </source>
</evidence>
<dbReference type="EMBL" id="KZ308974">
    <property type="protein sequence ID" value="KAG8235974.1"/>
    <property type="molecule type" value="Genomic_DNA"/>
</dbReference>
<evidence type="ECO:0000313" key="2">
    <source>
        <dbReference type="EMBL" id="KAG8235974.1"/>
    </source>
</evidence>